<dbReference type="STRING" id="1353528.DT23_13635"/>
<gene>
    <name evidence="1" type="ORF">DT23_13635</name>
</gene>
<proteinExistence type="predicted"/>
<dbReference type="AlphaFoldDB" id="A0A074JXF7"/>
<comment type="caution">
    <text evidence="1">The sequence shown here is derived from an EMBL/GenBank/DDBJ whole genome shotgun (WGS) entry which is preliminary data.</text>
</comment>
<dbReference type="EMBL" id="AUNB01000020">
    <property type="protein sequence ID" value="KEO60268.1"/>
    <property type="molecule type" value="Genomic_DNA"/>
</dbReference>
<dbReference type="Proteomes" id="UP000027471">
    <property type="component" value="Unassembled WGS sequence"/>
</dbReference>
<evidence type="ECO:0000313" key="1">
    <source>
        <dbReference type="EMBL" id="KEO60268.1"/>
    </source>
</evidence>
<protein>
    <submittedName>
        <fullName evidence="1">Uncharacterized protein</fullName>
    </submittedName>
</protein>
<name>A0A074JXF7_9RHOB</name>
<evidence type="ECO:0000313" key="2">
    <source>
        <dbReference type="Proteomes" id="UP000027471"/>
    </source>
</evidence>
<dbReference type="SUPFAM" id="SSF56925">
    <property type="entry name" value="OMPA-like"/>
    <property type="match status" value="1"/>
</dbReference>
<accession>A0A074JXF7</accession>
<keyword evidence="2" id="KW-1185">Reference proteome</keyword>
<dbReference type="InterPro" id="IPR011250">
    <property type="entry name" value="OMP/PagP_B-barrel"/>
</dbReference>
<organism evidence="1 2">
    <name type="scientific">Thioclava indica</name>
    <dbReference type="NCBI Taxonomy" id="1353528"/>
    <lineage>
        <taxon>Bacteria</taxon>
        <taxon>Pseudomonadati</taxon>
        <taxon>Pseudomonadota</taxon>
        <taxon>Alphaproteobacteria</taxon>
        <taxon>Rhodobacterales</taxon>
        <taxon>Paracoccaceae</taxon>
        <taxon>Thioclava</taxon>
    </lineage>
</organism>
<reference evidence="1 2" key="1">
    <citation type="journal article" date="2015" name="Antonie Van Leeuwenhoek">
        <title>Thioclava indica sp. nov., isolated from surface seawater of the Indian Ocean.</title>
        <authorList>
            <person name="Liu Y."/>
            <person name="Lai Q."/>
            <person name="Du J."/>
            <person name="Xu H."/>
            <person name="Jiang L."/>
            <person name="Shao Z."/>
        </authorList>
    </citation>
    <scope>NUCLEOTIDE SEQUENCE [LARGE SCALE GENOMIC DNA]</scope>
    <source>
        <strain evidence="1 2">DT23-4</strain>
    </source>
</reference>
<sequence>MGWSRVFMSGFSMLHRSVFPIALVASLLPVGANAFEIGVSYDSLNDPRTPIEGLARVYFGRDIGHGISFGQSIYAGAKGDGGGAFFWGVEGVKRFALSDRLSLNTSLFLGGGGGAAVVVGDGFMTRAGVGLGYALSDRVDAELGASYINIAGADIENTALNAGLTWHIGAREGQRALTGSPLSMPLRSVTIRGSYADMGGSRDRTGAAQANLKLAGAEASFLLGGRNELILSADGAASGGEGYMQIFGGMRHRIALGQRASVYGQAALGFGGGGLVDTGGGVLLDAGLGVSVALLPWADLDLSVGKTIAPDGDMNATVARVGLTRVFRRSIEAGPVSAAPQRWAYTLGISMQDANAAFRKPGATATGNPVMQESSVDLFLNDNIYVTGNAQTALGGDVAGYAIGMLGLGWHQPISDRWSVSLEGRIGAAGGGGVDVSGGVIGSVAIEADYALNDTMSLSVGLGKIKALKGGGMAPTTLTAGLKFPFTTH</sequence>
<dbReference type="eggNOG" id="ENOG502Z9KK">
    <property type="taxonomic scope" value="Bacteria"/>
</dbReference>